<evidence type="ECO:0000313" key="2">
    <source>
        <dbReference type="EMBL" id="GAT53351.1"/>
    </source>
</evidence>
<dbReference type="NCBIfam" id="NF033545">
    <property type="entry name" value="transpos_IS630"/>
    <property type="match status" value="1"/>
</dbReference>
<dbReference type="Gene3D" id="3.30.420.10">
    <property type="entry name" value="Ribonuclease H-like superfamily/Ribonuclease H"/>
    <property type="match status" value="1"/>
</dbReference>
<organism evidence="2 3">
    <name type="scientific">Mycena chlorophos</name>
    <name type="common">Agaric fungus</name>
    <name type="synonym">Agaricus chlorophos</name>
    <dbReference type="NCBI Taxonomy" id="658473"/>
    <lineage>
        <taxon>Eukaryota</taxon>
        <taxon>Fungi</taxon>
        <taxon>Dikarya</taxon>
        <taxon>Basidiomycota</taxon>
        <taxon>Agaricomycotina</taxon>
        <taxon>Agaricomycetes</taxon>
        <taxon>Agaricomycetidae</taxon>
        <taxon>Agaricales</taxon>
        <taxon>Marasmiineae</taxon>
        <taxon>Mycenaceae</taxon>
        <taxon>Mycena</taxon>
    </lineage>
</organism>
<proteinExistence type="predicted"/>
<keyword evidence="3" id="KW-1185">Reference proteome</keyword>
<name>A0ABQ0LTU9_MYCCL</name>
<dbReference type="SUPFAM" id="SSF53098">
    <property type="entry name" value="Ribonuclease H-like"/>
    <property type="match status" value="1"/>
</dbReference>
<dbReference type="Proteomes" id="UP000815677">
    <property type="component" value="Unassembled WGS sequence"/>
</dbReference>
<dbReference type="SUPFAM" id="SSF46689">
    <property type="entry name" value="Homeodomain-like"/>
    <property type="match status" value="1"/>
</dbReference>
<protein>
    <submittedName>
        <fullName evidence="2">Transposase domain-containing protein</fullName>
    </submittedName>
</protein>
<dbReference type="EMBL" id="DF848219">
    <property type="protein sequence ID" value="GAT53351.1"/>
    <property type="molecule type" value="Genomic_DNA"/>
</dbReference>
<dbReference type="InterPro" id="IPR012337">
    <property type="entry name" value="RNaseH-like_sf"/>
</dbReference>
<feature type="domain" description="Tc1-like transposase DDE" evidence="1">
    <location>
        <begin position="213"/>
        <end position="351"/>
    </location>
</feature>
<dbReference type="InterPro" id="IPR038717">
    <property type="entry name" value="Tc1-like_DDE_dom"/>
</dbReference>
<gene>
    <name evidence="2" type="ORF">MCHLO_10311</name>
</gene>
<dbReference type="PANTHER" id="PTHR46564">
    <property type="entry name" value="TRANSPOSASE"/>
    <property type="match status" value="1"/>
</dbReference>
<dbReference type="Pfam" id="PF13358">
    <property type="entry name" value="DDE_3"/>
    <property type="match status" value="1"/>
</dbReference>
<sequence length="388" mass="44482">MPSTPRLHIRSCAATDHRMAAAEVTATASCFRPSSRPCHRYFLTHSRSLFTLQSTTGISTCVPPAMVAVKKISDGLKTAAIRLHKRRLLPLPTILSVVGFSRATFWRSMREFRTTGRPSKPQSWRKGRKRLALRGDLNYILAILRKWPDLFLDEFLLHLRHNRLLSIHFNTVCLELLRQGISYKKLQKIAAERSEPLRMDFVRRMAEYTPEQLGFIDETSKDERTRSRRYGRAKKGQRAVVREPFVRAVRLSATGLLTLDGMMSTRVVVGSMNRRAFIDFLEHHVMPLTTPFPGPLSVLVMDNAKIHHGDAIRDLANQYGVRIEYLPPYSPDFNPIEEAFSKVKTFIRRNRDVFALRRGAGLLYDMRVAMETITPQDARGYFVHAGYV</sequence>
<dbReference type="PANTHER" id="PTHR46564:SF1">
    <property type="entry name" value="TRANSPOSASE"/>
    <property type="match status" value="1"/>
</dbReference>
<dbReference type="InterPro" id="IPR047655">
    <property type="entry name" value="Transpos_IS630-like"/>
</dbReference>
<dbReference type="InterPro" id="IPR009057">
    <property type="entry name" value="Homeodomain-like_sf"/>
</dbReference>
<evidence type="ECO:0000313" key="3">
    <source>
        <dbReference type="Proteomes" id="UP000815677"/>
    </source>
</evidence>
<reference evidence="2" key="1">
    <citation type="submission" date="2014-09" db="EMBL/GenBank/DDBJ databases">
        <title>Genome sequence of the luminous mushroom Mycena chlorophos for searching fungal bioluminescence genes.</title>
        <authorList>
            <person name="Tanaka Y."/>
            <person name="Kasuga D."/>
            <person name="Oba Y."/>
            <person name="Hase S."/>
            <person name="Sato K."/>
            <person name="Oba Y."/>
            <person name="Sakakibara Y."/>
        </authorList>
    </citation>
    <scope>NUCLEOTIDE SEQUENCE</scope>
</reference>
<dbReference type="InterPro" id="IPR036397">
    <property type="entry name" value="RNaseH_sf"/>
</dbReference>
<accession>A0ABQ0LTU9</accession>
<evidence type="ECO:0000259" key="1">
    <source>
        <dbReference type="Pfam" id="PF13358"/>
    </source>
</evidence>